<organism evidence="4 5">
    <name type="scientific">Aulographum hederae CBS 113979</name>
    <dbReference type="NCBI Taxonomy" id="1176131"/>
    <lineage>
        <taxon>Eukaryota</taxon>
        <taxon>Fungi</taxon>
        <taxon>Dikarya</taxon>
        <taxon>Ascomycota</taxon>
        <taxon>Pezizomycotina</taxon>
        <taxon>Dothideomycetes</taxon>
        <taxon>Pleosporomycetidae</taxon>
        <taxon>Aulographales</taxon>
        <taxon>Aulographaceae</taxon>
    </lineage>
</organism>
<keyword evidence="5" id="KW-1185">Reference proteome</keyword>
<dbReference type="PROSITE" id="PS51471">
    <property type="entry name" value="FE2OG_OXY"/>
    <property type="match status" value="1"/>
</dbReference>
<evidence type="ECO:0000313" key="4">
    <source>
        <dbReference type="EMBL" id="KAF1988018.1"/>
    </source>
</evidence>
<proteinExistence type="inferred from homology"/>
<feature type="region of interest" description="Disordered" evidence="2">
    <location>
        <begin position="43"/>
        <end position="64"/>
    </location>
</feature>
<dbReference type="GO" id="GO:0016491">
    <property type="term" value="F:oxidoreductase activity"/>
    <property type="evidence" value="ECO:0007669"/>
    <property type="project" value="UniProtKB-KW"/>
</dbReference>
<keyword evidence="1" id="KW-0408">Iron</keyword>
<dbReference type="OrthoDB" id="27483at2759"/>
<sequence length="469" mass="51467">MSNDPTNSETHNEIIHQLRLCILEQKAIATFACGGNIPIAGSSDSSEFGDATSRSSATVSSRDKVSTEPVAIRWDSPNPGKPIGKAIFPLSTGDAGLLQLVSACTPATFGRGNEDILDETYRKAGKLDTTAFSTNFCPYACGIIDSVAQFLLPSIGIAPLWRGLRAEIYKLNVYSSPAGRFKPHMDTPRSEKQIGSLVVCLPCIHKGGALQVRHKGANQTFDWSSDKSEAPDIKWAAFYSDCEHEVEEVVSGHRITLTYNLFVERGPGLQAGHSGALDAKQLPLYQIISQMLHQQDFMPKGGRLGIACSHKYAHTHQQSIEVLPSALKGVDMAVFEAFQAHELDVSLLPVVGGGIFEIWRNDLNSDWEDEPERSHQGDDSENLPNTMRLKRLEKCLLRFDPQSDYETFADIVEDLGPVKEHVEWVVKARAEEVAMAYAAYGNNVSLEAVYTSLALFVDVPAFVERQLSA</sequence>
<dbReference type="PANTHER" id="PTHR33099:SF7">
    <property type="entry name" value="MYND-TYPE DOMAIN-CONTAINING PROTEIN"/>
    <property type="match status" value="1"/>
</dbReference>
<dbReference type="InterPro" id="IPR005123">
    <property type="entry name" value="Oxoglu/Fe-dep_dioxygenase_dom"/>
</dbReference>
<feature type="compositionally biased region" description="Low complexity" evidence="2">
    <location>
        <begin position="50"/>
        <end position="60"/>
    </location>
</feature>
<reference evidence="4" key="1">
    <citation type="journal article" date="2020" name="Stud. Mycol.">
        <title>101 Dothideomycetes genomes: a test case for predicting lifestyles and emergence of pathogens.</title>
        <authorList>
            <person name="Haridas S."/>
            <person name="Albert R."/>
            <person name="Binder M."/>
            <person name="Bloem J."/>
            <person name="Labutti K."/>
            <person name="Salamov A."/>
            <person name="Andreopoulos B."/>
            <person name="Baker S."/>
            <person name="Barry K."/>
            <person name="Bills G."/>
            <person name="Bluhm B."/>
            <person name="Cannon C."/>
            <person name="Castanera R."/>
            <person name="Culley D."/>
            <person name="Daum C."/>
            <person name="Ezra D."/>
            <person name="Gonzalez J."/>
            <person name="Henrissat B."/>
            <person name="Kuo A."/>
            <person name="Liang C."/>
            <person name="Lipzen A."/>
            <person name="Lutzoni F."/>
            <person name="Magnuson J."/>
            <person name="Mondo S."/>
            <person name="Nolan M."/>
            <person name="Ohm R."/>
            <person name="Pangilinan J."/>
            <person name="Park H.-J."/>
            <person name="Ramirez L."/>
            <person name="Alfaro M."/>
            <person name="Sun H."/>
            <person name="Tritt A."/>
            <person name="Yoshinaga Y."/>
            <person name="Zwiers L.-H."/>
            <person name="Turgeon B."/>
            <person name="Goodwin S."/>
            <person name="Spatafora J."/>
            <person name="Crous P."/>
            <person name="Grigoriev I."/>
        </authorList>
    </citation>
    <scope>NUCLEOTIDE SEQUENCE</scope>
    <source>
        <strain evidence="4">CBS 113979</strain>
    </source>
</reference>
<keyword evidence="1" id="KW-0479">Metal-binding</keyword>
<dbReference type="GO" id="GO:0046872">
    <property type="term" value="F:metal ion binding"/>
    <property type="evidence" value="ECO:0007669"/>
    <property type="project" value="UniProtKB-KW"/>
</dbReference>
<dbReference type="PANTHER" id="PTHR33099">
    <property type="entry name" value="FE2OG DIOXYGENASE DOMAIN-CONTAINING PROTEIN"/>
    <property type="match status" value="1"/>
</dbReference>
<gene>
    <name evidence="4" type="ORF">K402DRAFT_462390</name>
</gene>
<evidence type="ECO:0000256" key="1">
    <source>
        <dbReference type="RuleBase" id="RU003682"/>
    </source>
</evidence>
<feature type="domain" description="Fe2OG dioxygenase" evidence="3">
    <location>
        <begin position="165"/>
        <end position="265"/>
    </location>
</feature>
<accession>A0A6G1H4Y3</accession>
<evidence type="ECO:0000313" key="5">
    <source>
        <dbReference type="Proteomes" id="UP000800041"/>
    </source>
</evidence>
<name>A0A6G1H4Y3_9PEZI</name>
<comment type="similarity">
    <text evidence="1">Belongs to the iron/ascorbate-dependent oxidoreductase family.</text>
</comment>
<evidence type="ECO:0000259" key="3">
    <source>
        <dbReference type="PROSITE" id="PS51471"/>
    </source>
</evidence>
<protein>
    <recommendedName>
        <fullName evidence="3">Fe2OG dioxygenase domain-containing protein</fullName>
    </recommendedName>
</protein>
<keyword evidence="1" id="KW-0560">Oxidoreductase</keyword>
<evidence type="ECO:0000256" key="2">
    <source>
        <dbReference type="SAM" id="MobiDB-lite"/>
    </source>
</evidence>
<dbReference type="EMBL" id="ML977150">
    <property type="protein sequence ID" value="KAF1988018.1"/>
    <property type="molecule type" value="Genomic_DNA"/>
</dbReference>
<dbReference type="Gene3D" id="2.60.120.620">
    <property type="entry name" value="q2cbj1_9rhob like domain"/>
    <property type="match status" value="1"/>
</dbReference>
<dbReference type="Proteomes" id="UP000800041">
    <property type="component" value="Unassembled WGS sequence"/>
</dbReference>
<dbReference type="AlphaFoldDB" id="A0A6G1H4Y3"/>